<dbReference type="Proteomes" id="UP001162992">
    <property type="component" value="Chromosome 8"/>
</dbReference>
<sequence length="1138" mass="125488">MEASTSSDPKSEDARHKSTRRTSELLLSTSLSSSKRNVSVRSRLALADDSLTPEFDPNAYSAGQSLASILNNPQKGGVYSSDSSWGSWFFSSSTDPFLDGTPLVPSKQLQDISRADLQSYLESISEAYGRFADVQDHSSREELNEPYIANGNSQGRGQGGGLLACLREIPSLYFEEDFALEDGATFQAACPFSSNSKNVILQEKLSHYLDVVEVHLVKEISARSDSFFEAQGQIEDLNAQIVQACYQIQDLRSTVNLLDQDLLEPADSIQNLKIRREHLLGLHQKLKLISYVNQAISALRLLVSAADCAGALDVIDDLQRLIESDELVGLHCFRHLGEHLVSSMDAVNNMLAADFVRTAIHDTSDLEASVILSRFNDREKILSKEIKATLEEEASLREQLLPLVIGLLRTSRLPAVLRIYKDTLITDIKAAIKTAVAELLPLLFKHPSGGDLPSADRQADMDVGGLSLANKLRSLSAEGFVQLLTLVFEIVQDRLLRAAEVRKVVEEIVRGLKGSYAAAAVAAAFASGAAVAAAEAAQEEQLGPTHVNSVVLSQDKSPALFSGHPTTSLSSISRQFRADVLRENTEAVCAACDTAHGRWAKLLGVRALIHPKLRLQEFVSIYNITQDFISDTEKVGGRLGYSIRGTLQSQSKSFIDFHHNTCMSKIVAVLEHDTWMALDVPDEFQVLVNKLTLARFSIDSHRVNISANVTSLLEQPIKSITTSITGQVDLMLDSSGTEGMEGSFDKFETEKIAGKLEDDNQSTLRRQIKGGGNELEKENSQVANALSHNKPSEEAERANGTILSPANQTPVPSAIDVGGQIATSRAKKSREKTSVKTLMISGTSYHMVNSGLILLKMIMEYVDISVALPALATEVVHRVSEILKVFNSRSCQLVLGAGAMQVSGLKSITAKHLALASQSISFFYKMIPYIREILSVHIPDTRKALLLTEIDRVAQDFRVHRDEIHSKLVQIMKERLLVHLRSFSQIVEEWNKADESDSQPSHFARSLTKEVGVLHRVLSPLLLEEDVRSIFTRVVTLFHSQLSDAFFKVELSSPQAKNRLHKDVQHILACMHGLPSEFNDGNSFHKPGELDRFLLENFEKRQKFYGISSVNVLRSSGCPLRQLSDTLNCRNIGISRHH</sequence>
<gene>
    <name evidence="1" type="ORF">O6H91_08G039800</name>
</gene>
<proteinExistence type="predicted"/>
<keyword evidence="2" id="KW-1185">Reference proteome</keyword>
<name>A0ACC2CXM2_DIPCM</name>
<comment type="caution">
    <text evidence="1">The sequence shown here is derived from an EMBL/GenBank/DDBJ whole genome shotgun (WGS) entry which is preliminary data.</text>
</comment>
<dbReference type="EMBL" id="CM055099">
    <property type="protein sequence ID" value="KAJ7546422.1"/>
    <property type="molecule type" value="Genomic_DNA"/>
</dbReference>
<evidence type="ECO:0000313" key="2">
    <source>
        <dbReference type="Proteomes" id="UP001162992"/>
    </source>
</evidence>
<reference evidence="2" key="1">
    <citation type="journal article" date="2024" name="Proc. Natl. Acad. Sci. U.S.A.">
        <title>Extraordinary preservation of gene collinearity over three hundred million years revealed in homosporous lycophytes.</title>
        <authorList>
            <person name="Li C."/>
            <person name="Wickell D."/>
            <person name="Kuo L.Y."/>
            <person name="Chen X."/>
            <person name="Nie B."/>
            <person name="Liao X."/>
            <person name="Peng D."/>
            <person name="Ji J."/>
            <person name="Jenkins J."/>
            <person name="Williams M."/>
            <person name="Shu S."/>
            <person name="Plott C."/>
            <person name="Barry K."/>
            <person name="Rajasekar S."/>
            <person name="Grimwood J."/>
            <person name="Han X."/>
            <person name="Sun S."/>
            <person name="Hou Z."/>
            <person name="He W."/>
            <person name="Dai G."/>
            <person name="Sun C."/>
            <person name="Schmutz J."/>
            <person name="Leebens-Mack J.H."/>
            <person name="Li F.W."/>
            <person name="Wang L."/>
        </authorList>
    </citation>
    <scope>NUCLEOTIDE SEQUENCE [LARGE SCALE GENOMIC DNA]</scope>
    <source>
        <strain evidence="2">cv. PW_Plant_1</strain>
    </source>
</reference>
<evidence type="ECO:0000313" key="1">
    <source>
        <dbReference type="EMBL" id="KAJ7546422.1"/>
    </source>
</evidence>
<protein>
    <submittedName>
        <fullName evidence="1">Uncharacterized protein</fullName>
    </submittedName>
</protein>
<accession>A0ACC2CXM2</accession>
<organism evidence="1 2">
    <name type="scientific">Diphasiastrum complanatum</name>
    <name type="common">Issler's clubmoss</name>
    <name type="synonym">Lycopodium complanatum</name>
    <dbReference type="NCBI Taxonomy" id="34168"/>
    <lineage>
        <taxon>Eukaryota</taxon>
        <taxon>Viridiplantae</taxon>
        <taxon>Streptophyta</taxon>
        <taxon>Embryophyta</taxon>
        <taxon>Tracheophyta</taxon>
        <taxon>Lycopodiopsida</taxon>
        <taxon>Lycopodiales</taxon>
        <taxon>Lycopodiaceae</taxon>
        <taxon>Lycopodioideae</taxon>
        <taxon>Diphasiastrum</taxon>
    </lineage>
</organism>